<dbReference type="RefSeq" id="WP_186969600.1">
    <property type="nucleotide sequence ID" value="NZ_JACOPK010000004.1"/>
</dbReference>
<dbReference type="PANTHER" id="PTHR30346">
    <property type="entry name" value="TRANSCRIPTIONAL DUAL REGULATOR HCAR-RELATED"/>
    <property type="match status" value="1"/>
</dbReference>
<dbReference type="CDD" id="cd05466">
    <property type="entry name" value="PBP2_LTTR_substrate"/>
    <property type="match status" value="1"/>
</dbReference>
<dbReference type="InterPro" id="IPR036390">
    <property type="entry name" value="WH_DNA-bd_sf"/>
</dbReference>
<keyword evidence="4" id="KW-0804">Transcription</keyword>
<accession>A0ABR7GLY7</accession>
<keyword evidence="2" id="KW-0805">Transcription regulation</keyword>
<dbReference type="PRINTS" id="PR00039">
    <property type="entry name" value="HTHLYSR"/>
</dbReference>
<evidence type="ECO:0000256" key="2">
    <source>
        <dbReference type="ARBA" id="ARBA00023015"/>
    </source>
</evidence>
<dbReference type="Gene3D" id="1.10.10.10">
    <property type="entry name" value="Winged helix-like DNA-binding domain superfamily/Winged helix DNA-binding domain"/>
    <property type="match status" value="1"/>
</dbReference>
<dbReference type="InterPro" id="IPR000847">
    <property type="entry name" value="LysR_HTH_N"/>
</dbReference>
<dbReference type="SUPFAM" id="SSF53850">
    <property type="entry name" value="Periplasmic binding protein-like II"/>
    <property type="match status" value="1"/>
</dbReference>
<keyword evidence="7" id="KW-1185">Reference proteome</keyword>
<proteinExistence type="inferred from homology"/>
<organism evidence="6 7">
    <name type="scientific">Agathobaculum hominis</name>
    <dbReference type="NCBI Taxonomy" id="2763014"/>
    <lineage>
        <taxon>Bacteria</taxon>
        <taxon>Bacillati</taxon>
        <taxon>Bacillota</taxon>
        <taxon>Clostridia</taxon>
        <taxon>Eubacteriales</taxon>
        <taxon>Butyricicoccaceae</taxon>
        <taxon>Agathobaculum</taxon>
    </lineage>
</organism>
<feature type="domain" description="HTH lysR-type" evidence="5">
    <location>
        <begin position="1"/>
        <end position="58"/>
    </location>
</feature>
<comment type="similarity">
    <text evidence="1">Belongs to the LysR transcriptional regulatory family.</text>
</comment>
<protein>
    <submittedName>
        <fullName evidence="6">LysR family transcriptional regulator</fullName>
    </submittedName>
</protein>
<evidence type="ECO:0000313" key="6">
    <source>
        <dbReference type="EMBL" id="MBC5695319.1"/>
    </source>
</evidence>
<dbReference type="Gene3D" id="3.40.190.290">
    <property type="match status" value="1"/>
</dbReference>
<dbReference type="Pfam" id="PF00126">
    <property type="entry name" value="HTH_1"/>
    <property type="match status" value="1"/>
</dbReference>
<dbReference type="EMBL" id="JACOPK010000004">
    <property type="protein sequence ID" value="MBC5695319.1"/>
    <property type="molecule type" value="Genomic_DNA"/>
</dbReference>
<keyword evidence="3" id="KW-0238">DNA-binding</keyword>
<evidence type="ECO:0000256" key="1">
    <source>
        <dbReference type="ARBA" id="ARBA00009437"/>
    </source>
</evidence>
<dbReference type="InterPro" id="IPR036388">
    <property type="entry name" value="WH-like_DNA-bd_sf"/>
</dbReference>
<evidence type="ECO:0000256" key="3">
    <source>
        <dbReference type="ARBA" id="ARBA00023125"/>
    </source>
</evidence>
<dbReference type="PROSITE" id="PS50931">
    <property type="entry name" value="HTH_LYSR"/>
    <property type="match status" value="1"/>
</dbReference>
<evidence type="ECO:0000256" key="4">
    <source>
        <dbReference type="ARBA" id="ARBA00023163"/>
    </source>
</evidence>
<comment type="caution">
    <text evidence="6">The sequence shown here is derived from an EMBL/GenBank/DDBJ whole genome shotgun (WGS) entry which is preliminary data.</text>
</comment>
<sequence length="284" mass="31284">MEIYQLRQFAAVAKTENMTRAAQSLSMAQPAVSKTIRNLESELGAELFERTGKGLRRTEQGDILLRYARAILNAELDARREIEESLHRAGGLCICALSCVERLSDILAGFAAEYGNADFRIGSTPEGSDLLLDSAVSRDEVPAGAEVLFDEEICIAVPDGHRFADCGAVSLTELADDPFIALSGSESFQQVSEHIFRSAGIAMHAAIECDSLALQSRLLSCGMGIALAAAGEWRQLCEEGSVHLLHIRDAECRRYIYVQQLSRFETHSMRAFRAFLRRYFSEIG</sequence>
<name>A0ABR7GLY7_9FIRM</name>
<dbReference type="SUPFAM" id="SSF46785">
    <property type="entry name" value="Winged helix' DNA-binding domain"/>
    <property type="match status" value="1"/>
</dbReference>
<dbReference type="PANTHER" id="PTHR30346:SF28">
    <property type="entry name" value="HTH-TYPE TRANSCRIPTIONAL REGULATOR CYNR"/>
    <property type="match status" value="1"/>
</dbReference>
<dbReference type="Proteomes" id="UP000641741">
    <property type="component" value="Unassembled WGS sequence"/>
</dbReference>
<evidence type="ECO:0000313" key="7">
    <source>
        <dbReference type="Proteomes" id="UP000641741"/>
    </source>
</evidence>
<dbReference type="InterPro" id="IPR005119">
    <property type="entry name" value="LysR_subst-bd"/>
</dbReference>
<reference evidence="6 7" key="1">
    <citation type="submission" date="2020-08" db="EMBL/GenBank/DDBJ databases">
        <title>Genome public.</title>
        <authorList>
            <person name="Liu C."/>
            <person name="Sun Q."/>
        </authorList>
    </citation>
    <scope>NUCLEOTIDE SEQUENCE [LARGE SCALE GENOMIC DNA]</scope>
    <source>
        <strain evidence="6 7">M2</strain>
    </source>
</reference>
<evidence type="ECO:0000259" key="5">
    <source>
        <dbReference type="PROSITE" id="PS50931"/>
    </source>
</evidence>
<dbReference type="Pfam" id="PF03466">
    <property type="entry name" value="LysR_substrate"/>
    <property type="match status" value="1"/>
</dbReference>
<gene>
    <name evidence="6" type="ORF">H8S02_05085</name>
</gene>